<keyword evidence="2" id="KW-1185">Reference proteome</keyword>
<accession>A0ACB9P446</accession>
<protein>
    <submittedName>
        <fullName evidence="1">Uncharacterized protein</fullName>
    </submittedName>
</protein>
<organism evidence="1 2">
    <name type="scientific">Bauhinia variegata</name>
    <name type="common">Purple orchid tree</name>
    <name type="synonym">Phanera variegata</name>
    <dbReference type="NCBI Taxonomy" id="167791"/>
    <lineage>
        <taxon>Eukaryota</taxon>
        <taxon>Viridiplantae</taxon>
        <taxon>Streptophyta</taxon>
        <taxon>Embryophyta</taxon>
        <taxon>Tracheophyta</taxon>
        <taxon>Spermatophyta</taxon>
        <taxon>Magnoliopsida</taxon>
        <taxon>eudicotyledons</taxon>
        <taxon>Gunneridae</taxon>
        <taxon>Pentapetalae</taxon>
        <taxon>rosids</taxon>
        <taxon>fabids</taxon>
        <taxon>Fabales</taxon>
        <taxon>Fabaceae</taxon>
        <taxon>Cercidoideae</taxon>
        <taxon>Cercideae</taxon>
        <taxon>Bauhiniinae</taxon>
        <taxon>Bauhinia</taxon>
    </lineage>
</organism>
<evidence type="ECO:0000313" key="2">
    <source>
        <dbReference type="Proteomes" id="UP000828941"/>
    </source>
</evidence>
<dbReference type="EMBL" id="CM039430">
    <property type="protein sequence ID" value="KAI4343603.1"/>
    <property type="molecule type" value="Genomic_DNA"/>
</dbReference>
<gene>
    <name evidence="1" type="ORF">L6164_010937</name>
</gene>
<dbReference type="Proteomes" id="UP000828941">
    <property type="component" value="Chromosome 5"/>
</dbReference>
<sequence length="285" mass="31944">MAATASSFSTGVLNTIPKAHSSQFIPISKPATAAAPITASTADPEATVSRFAANENPDKALKSSLNPLNGKTLPMSLLTPALQWRSLERSIIRDVLPGHEQVLDVEDIPWVVSEAFYLATSDIPCPILIDITKDVQQQMRFHQPIWLTGYMSRLSKSPNEIHLEEKQIVRLILDWNKTLLSIPTADEYSLQMFRMHATVYAELLIIPLIEVTYIDPSEIGKNKQPCVSVCADLKVALKGINAILESKGVKDKLDFEAWREELNEQKQKFPLSHKNKNRTRISCWK</sequence>
<reference evidence="1 2" key="1">
    <citation type="journal article" date="2022" name="DNA Res.">
        <title>Chromosomal-level genome assembly of the orchid tree Bauhinia variegata (Leguminosae; Cercidoideae) supports the allotetraploid origin hypothesis of Bauhinia.</title>
        <authorList>
            <person name="Zhong Y."/>
            <person name="Chen Y."/>
            <person name="Zheng D."/>
            <person name="Pang J."/>
            <person name="Liu Y."/>
            <person name="Luo S."/>
            <person name="Meng S."/>
            <person name="Qian L."/>
            <person name="Wei D."/>
            <person name="Dai S."/>
            <person name="Zhou R."/>
        </authorList>
    </citation>
    <scope>NUCLEOTIDE SEQUENCE [LARGE SCALE GENOMIC DNA]</scope>
    <source>
        <strain evidence="1">BV-YZ2020</strain>
    </source>
</reference>
<evidence type="ECO:0000313" key="1">
    <source>
        <dbReference type="EMBL" id="KAI4343603.1"/>
    </source>
</evidence>
<comment type="caution">
    <text evidence="1">The sequence shown here is derived from an EMBL/GenBank/DDBJ whole genome shotgun (WGS) entry which is preliminary data.</text>
</comment>
<name>A0ACB9P446_BAUVA</name>
<proteinExistence type="predicted"/>